<name>A0A6A6QGQ6_9PEZI</name>
<dbReference type="InterPro" id="IPR027417">
    <property type="entry name" value="P-loop_NTPase"/>
</dbReference>
<accession>A0A6A6QGQ6</accession>
<organism evidence="1 2">
    <name type="scientific">Lophium mytilinum</name>
    <dbReference type="NCBI Taxonomy" id="390894"/>
    <lineage>
        <taxon>Eukaryota</taxon>
        <taxon>Fungi</taxon>
        <taxon>Dikarya</taxon>
        <taxon>Ascomycota</taxon>
        <taxon>Pezizomycotina</taxon>
        <taxon>Dothideomycetes</taxon>
        <taxon>Pleosporomycetidae</taxon>
        <taxon>Mytilinidiales</taxon>
        <taxon>Mytilinidiaceae</taxon>
        <taxon>Lophium</taxon>
    </lineage>
</organism>
<proteinExistence type="predicted"/>
<dbReference type="InterPro" id="IPR001806">
    <property type="entry name" value="Small_GTPase"/>
</dbReference>
<sequence>MTARIPTPPANPEEITIFVFGGLYTGKTRIIDRYWLNQYNTEYYCPYLLNTYNTRMSCTIAGIPCMLTFNEIDIPEEWIRDPTGIDRLWGKLTTFPHAAMLVYEVGSLRTLETLQTTWPPVQRYFERGECRVIKVVAAKSDDVGTVSVEGAVTWAKKVGATFAQCSAREGTGVIEAVGSLVLAVLEQRKREKEVASPQEKTHDPNIPRFARIIQNLRHRICG</sequence>
<dbReference type="OrthoDB" id="10376098at2759"/>
<dbReference type="AlphaFoldDB" id="A0A6A6QGQ6"/>
<dbReference type="GO" id="GO:0003924">
    <property type="term" value="F:GTPase activity"/>
    <property type="evidence" value="ECO:0007669"/>
    <property type="project" value="InterPro"/>
</dbReference>
<dbReference type="EMBL" id="MU004195">
    <property type="protein sequence ID" value="KAF2491595.1"/>
    <property type="molecule type" value="Genomic_DNA"/>
</dbReference>
<protein>
    <submittedName>
        <fullName evidence="1">P-loop containing nucleoside triphosphate hydrolase protein</fullName>
    </submittedName>
</protein>
<evidence type="ECO:0000313" key="2">
    <source>
        <dbReference type="Proteomes" id="UP000799750"/>
    </source>
</evidence>
<dbReference type="Pfam" id="PF00071">
    <property type="entry name" value="Ras"/>
    <property type="match status" value="1"/>
</dbReference>
<keyword evidence="1" id="KW-0378">Hydrolase</keyword>
<gene>
    <name evidence="1" type="ORF">BU16DRAFT_565294</name>
</gene>
<dbReference type="Gene3D" id="3.40.50.300">
    <property type="entry name" value="P-loop containing nucleotide triphosphate hydrolases"/>
    <property type="match status" value="1"/>
</dbReference>
<keyword evidence="2" id="KW-1185">Reference proteome</keyword>
<evidence type="ECO:0000313" key="1">
    <source>
        <dbReference type="EMBL" id="KAF2491595.1"/>
    </source>
</evidence>
<dbReference type="SUPFAM" id="SSF52540">
    <property type="entry name" value="P-loop containing nucleoside triphosphate hydrolases"/>
    <property type="match status" value="1"/>
</dbReference>
<dbReference type="GO" id="GO:0005525">
    <property type="term" value="F:GTP binding"/>
    <property type="evidence" value="ECO:0007669"/>
    <property type="project" value="InterPro"/>
</dbReference>
<dbReference type="Proteomes" id="UP000799750">
    <property type="component" value="Unassembled WGS sequence"/>
</dbReference>
<reference evidence="1" key="1">
    <citation type="journal article" date="2020" name="Stud. Mycol.">
        <title>101 Dothideomycetes genomes: a test case for predicting lifestyles and emergence of pathogens.</title>
        <authorList>
            <person name="Haridas S."/>
            <person name="Albert R."/>
            <person name="Binder M."/>
            <person name="Bloem J."/>
            <person name="Labutti K."/>
            <person name="Salamov A."/>
            <person name="Andreopoulos B."/>
            <person name="Baker S."/>
            <person name="Barry K."/>
            <person name="Bills G."/>
            <person name="Bluhm B."/>
            <person name="Cannon C."/>
            <person name="Castanera R."/>
            <person name="Culley D."/>
            <person name="Daum C."/>
            <person name="Ezra D."/>
            <person name="Gonzalez J."/>
            <person name="Henrissat B."/>
            <person name="Kuo A."/>
            <person name="Liang C."/>
            <person name="Lipzen A."/>
            <person name="Lutzoni F."/>
            <person name="Magnuson J."/>
            <person name="Mondo S."/>
            <person name="Nolan M."/>
            <person name="Ohm R."/>
            <person name="Pangilinan J."/>
            <person name="Park H.-J."/>
            <person name="Ramirez L."/>
            <person name="Alfaro M."/>
            <person name="Sun H."/>
            <person name="Tritt A."/>
            <person name="Yoshinaga Y."/>
            <person name="Zwiers L.-H."/>
            <person name="Turgeon B."/>
            <person name="Goodwin S."/>
            <person name="Spatafora J."/>
            <person name="Crous P."/>
            <person name="Grigoriev I."/>
        </authorList>
    </citation>
    <scope>NUCLEOTIDE SEQUENCE</scope>
    <source>
        <strain evidence="1">CBS 269.34</strain>
    </source>
</reference>